<evidence type="ECO:0000313" key="1">
    <source>
        <dbReference type="EMBL" id="KAK1869863.1"/>
    </source>
</evidence>
<sequence length="826" mass="83728">MRVTAVRLFSNGMAHLQAEATVDGDAALSIPVRTSAMSDVLKSLSVADTSGGGGSITSVDYDSPAGGVDAGPGGGTPAMYLSPSQALLRLLRETQGAAVALSTTTRVGDAGATTVAGQLVGTQAVAPPRPPKVPHPPPLAGPLPEGAPPGAAADPAACGPYGMVHPLDTDAVEPSPQAAGLPQHVAVLVLTADGAVVTVPLAAVTAFRYENPALTATMRDVLNGRVEGLTADTQLLTVRCVGTGERRIVARWCVEAPVWKTTYRLFTGGDDDGDDPAAVGECAGAPTSSPTGGPPPQGDDATAGAAAAADSGGDAPPPPPLILQGWAIIDNGFEVDLTNIRLSLLSGAGVSFKTALYERRFKARVTEPTCDDAPPTGRVSDATALFGARSDEAPGGGALRRSVALRSADAYRVQGESGSFCAGAPAASAAAFGAPAGMVKARPESMQRVAAVARGGAAAFADDGRGVGGGGGGFGGGTRPPPPPPPEFGGSADGLAAAANVAAAARPAGEHFAYTVAAPVSVPRRRSAMVPILAAPVSGRRVALYRASIRRANPLSAILLTNTSGGTLEGGPMTVLHNDLLAGEAMLRSCRPGDVQLLPYAVDLDVDAEEASACPPPPRDRFVAGGLGLSAINDMDVVSELTLARGVLTAKSYRLQRVTYTFTSRHGRPVALYVDHIKRGGALVARTADVRAGRPGAAADADADADADAADADAAAATPLEPTEEDVSTLRYRLTLPAATPGVRSATTLSITERTERRTRVQLTDLSDDAIVTCVEGRVLSSAAAATVQSLAADAVGRLREERRRRLVAVDAARQALADAVAEARF</sequence>
<evidence type="ECO:0000313" key="2">
    <source>
        <dbReference type="Proteomes" id="UP000798662"/>
    </source>
</evidence>
<accession>A0ACC3CJ08</accession>
<dbReference type="Proteomes" id="UP000798662">
    <property type="component" value="Chromosome 3"/>
</dbReference>
<organism evidence="1 2">
    <name type="scientific">Pyropia yezoensis</name>
    <name type="common">Susabi-nori</name>
    <name type="synonym">Porphyra yezoensis</name>
    <dbReference type="NCBI Taxonomy" id="2788"/>
    <lineage>
        <taxon>Eukaryota</taxon>
        <taxon>Rhodophyta</taxon>
        <taxon>Bangiophyceae</taxon>
        <taxon>Bangiales</taxon>
        <taxon>Bangiaceae</taxon>
        <taxon>Pyropia</taxon>
    </lineage>
</organism>
<reference evidence="1" key="1">
    <citation type="submission" date="2019-11" db="EMBL/GenBank/DDBJ databases">
        <title>Nori genome reveals adaptations in red seaweeds to the harsh intertidal environment.</title>
        <authorList>
            <person name="Wang D."/>
            <person name="Mao Y."/>
        </authorList>
    </citation>
    <scope>NUCLEOTIDE SEQUENCE</scope>
    <source>
        <tissue evidence="1">Gametophyte</tissue>
    </source>
</reference>
<proteinExistence type="predicted"/>
<dbReference type="EMBL" id="CM020620">
    <property type="protein sequence ID" value="KAK1869863.1"/>
    <property type="molecule type" value="Genomic_DNA"/>
</dbReference>
<comment type="caution">
    <text evidence="1">The sequence shown here is derived from an EMBL/GenBank/DDBJ whole genome shotgun (WGS) entry which is preliminary data.</text>
</comment>
<gene>
    <name evidence="1" type="ORF">I4F81_012328</name>
</gene>
<protein>
    <submittedName>
        <fullName evidence="1">Uncharacterized protein</fullName>
    </submittedName>
</protein>
<keyword evidence="2" id="KW-1185">Reference proteome</keyword>
<name>A0ACC3CJ08_PYRYE</name>